<sequence length="134" mass="14977">MSPNIEIRGYLQDTGFLHVSHMLGGYKLNSTFISAMVERWKSETHTFHLLCKKCTITLNDVVLQLGLLVDGLIVTGSGIVLHKKDLCDAFFGVRQRTICLSINPKVEPRIELCGTTGATRRYPTVVRSTLRSQV</sequence>
<keyword evidence="3" id="KW-1185">Reference proteome</keyword>
<evidence type="ECO:0000259" key="1">
    <source>
        <dbReference type="Pfam" id="PF10536"/>
    </source>
</evidence>
<evidence type="ECO:0000313" key="3">
    <source>
        <dbReference type="Proteomes" id="UP000828251"/>
    </source>
</evidence>
<comment type="caution">
    <text evidence="2">The sequence shown here is derived from an EMBL/GenBank/DDBJ whole genome shotgun (WGS) entry which is preliminary data.</text>
</comment>
<evidence type="ECO:0000313" key="2">
    <source>
        <dbReference type="EMBL" id="KAH1108694.1"/>
    </source>
</evidence>
<dbReference type="InterPro" id="IPR044824">
    <property type="entry name" value="MAIN-like"/>
</dbReference>
<dbReference type="GO" id="GO:0010073">
    <property type="term" value="P:meristem maintenance"/>
    <property type="evidence" value="ECO:0007669"/>
    <property type="project" value="InterPro"/>
</dbReference>
<feature type="domain" description="Aminotransferase-like plant mobile" evidence="1">
    <location>
        <begin position="22"/>
        <end position="97"/>
    </location>
</feature>
<dbReference type="PANTHER" id="PTHR46033">
    <property type="entry name" value="PROTEIN MAIN-LIKE 2"/>
    <property type="match status" value="1"/>
</dbReference>
<dbReference type="EMBL" id="JAIQCV010000004">
    <property type="protein sequence ID" value="KAH1108694.1"/>
    <property type="molecule type" value="Genomic_DNA"/>
</dbReference>
<dbReference type="InterPro" id="IPR019557">
    <property type="entry name" value="AminoTfrase-like_pln_mobile"/>
</dbReference>
<dbReference type="PANTHER" id="PTHR46033:SF8">
    <property type="entry name" value="PROTEIN MAINTENANCE OF MERISTEMS-LIKE"/>
    <property type="match status" value="1"/>
</dbReference>
<dbReference type="Pfam" id="PF10536">
    <property type="entry name" value="PMD"/>
    <property type="match status" value="1"/>
</dbReference>
<dbReference type="Proteomes" id="UP000828251">
    <property type="component" value="Unassembled WGS sequence"/>
</dbReference>
<organism evidence="2 3">
    <name type="scientific">Gossypium stocksii</name>
    <dbReference type="NCBI Taxonomy" id="47602"/>
    <lineage>
        <taxon>Eukaryota</taxon>
        <taxon>Viridiplantae</taxon>
        <taxon>Streptophyta</taxon>
        <taxon>Embryophyta</taxon>
        <taxon>Tracheophyta</taxon>
        <taxon>Spermatophyta</taxon>
        <taxon>Magnoliopsida</taxon>
        <taxon>eudicotyledons</taxon>
        <taxon>Gunneridae</taxon>
        <taxon>Pentapetalae</taxon>
        <taxon>rosids</taxon>
        <taxon>malvids</taxon>
        <taxon>Malvales</taxon>
        <taxon>Malvaceae</taxon>
        <taxon>Malvoideae</taxon>
        <taxon>Gossypium</taxon>
    </lineage>
</organism>
<name>A0A9D3W473_9ROSI</name>
<protein>
    <recommendedName>
        <fullName evidence="1">Aminotransferase-like plant mobile domain-containing protein</fullName>
    </recommendedName>
</protein>
<dbReference type="AlphaFoldDB" id="A0A9D3W473"/>
<reference evidence="2 3" key="1">
    <citation type="journal article" date="2021" name="Plant Biotechnol. J.">
        <title>Multi-omics assisted identification of the key and species-specific regulatory components of drought-tolerant mechanisms in Gossypium stocksii.</title>
        <authorList>
            <person name="Yu D."/>
            <person name="Ke L."/>
            <person name="Zhang D."/>
            <person name="Wu Y."/>
            <person name="Sun Y."/>
            <person name="Mei J."/>
            <person name="Sun J."/>
            <person name="Sun Y."/>
        </authorList>
    </citation>
    <scope>NUCLEOTIDE SEQUENCE [LARGE SCALE GENOMIC DNA]</scope>
    <source>
        <strain evidence="3">cv. E1</strain>
        <tissue evidence="2">Leaf</tissue>
    </source>
</reference>
<dbReference type="OrthoDB" id="1937804at2759"/>
<gene>
    <name evidence="2" type="ORF">J1N35_012462</name>
</gene>
<accession>A0A9D3W473</accession>
<proteinExistence type="predicted"/>